<name>A0A8J1XMB5_OWEFU</name>
<gene>
    <name evidence="1" type="ORF">OFUS_LOCUS5003</name>
</gene>
<dbReference type="AlphaFoldDB" id="A0A8J1XMB5"/>
<dbReference type="EMBL" id="CAIIXF020000002">
    <property type="protein sequence ID" value="CAH1778031.1"/>
    <property type="molecule type" value="Genomic_DNA"/>
</dbReference>
<reference evidence="1" key="1">
    <citation type="submission" date="2022-03" db="EMBL/GenBank/DDBJ databases">
        <authorList>
            <person name="Martin C."/>
        </authorList>
    </citation>
    <scope>NUCLEOTIDE SEQUENCE</scope>
</reference>
<comment type="caution">
    <text evidence="1">The sequence shown here is derived from an EMBL/GenBank/DDBJ whole genome shotgun (WGS) entry which is preliminary data.</text>
</comment>
<accession>A0A8J1XMB5</accession>
<evidence type="ECO:0000313" key="2">
    <source>
        <dbReference type="Proteomes" id="UP000749559"/>
    </source>
</evidence>
<evidence type="ECO:0000313" key="1">
    <source>
        <dbReference type="EMBL" id="CAH1778031.1"/>
    </source>
</evidence>
<organism evidence="1 2">
    <name type="scientific">Owenia fusiformis</name>
    <name type="common">Polychaete worm</name>
    <dbReference type="NCBI Taxonomy" id="6347"/>
    <lineage>
        <taxon>Eukaryota</taxon>
        <taxon>Metazoa</taxon>
        <taxon>Spiralia</taxon>
        <taxon>Lophotrochozoa</taxon>
        <taxon>Annelida</taxon>
        <taxon>Polychaeta</taxon>
        <taxon>Sedentaria</taxon>
        <taxon>Canalipalpata</taxon>
        <taxon>Sabellida</taxon>
        <taxon>Oweniida</taxon>
        <taxon>Oweniidae</taxon>
        <taxon>Owenia</taxon>
    </lineage>
</organism>
<keyword evidence="2" id="KW-1185">Reference proteome</keyword>
<dbReference type="Proteomes" id="UP000749559">
    <property type="component" value="Unassembled WGS sequence"/>
</dbReference>
<proteinExistence type="predicted"/>
<protein>
    <submittedName>
        <fullName evidence="1">Uncharacterized protein</fullName>
    </submittedName>
</protein>
<sequence length="267" mass="30055">MCRVKLLVLCILLLNAILGAHTKRERASCSKRKPPKNKTPTDFKVYKKTYTVVADGFLASRAEPWPKTWQNFWDDFESSAVTYGREVISWLNERYGIDASALTDKQLGNGEEVKVGLGSFTFRPMIFDKNVLNYRLLAETTGNTARLFRNTSIEMASYMFQAKETYTSTGSENVTIPKGAFVFKGGYIFYPDAECGSNDTPELITFVSKMYYLIDNNGFGQMDCDLFSEKYGAGNQIGMDVFSSFLTPPVTYRHSSVIFFPSNKGGQ</sequence>